<keyword evidence="3" id="KW-1185">Reference proteome</keyword>
<accession>A0ABT2HNE7</accession>
<dbReference type="SUPFAM" id="SSF51905">
    <property type="entry name" value="FAD/NAD(P)-binding domain"/>
    <property type="match status" value="2"/>
</dbReference>
<dbReference type="Gene3D" id="3.50.50.60">
    <property type="entry name" value="FAD/NAD(P)-binding domain"/>
    <property type="match status" value="1"/>
</dbReference>
<dbReference type="InterPro" id="IPR036188">
    <property type="entry name" value="FAD/NAD-bd_sf"/>
</dbReference>
<dbReference type="InterPro" id="IPR050982">
    <property type="entry name" value="Auxin_biosynth/cation_transpt"/>
</dbReference>
<evidence type="ECO:0000313" key="2">
    <source>
        <dbReference type="EMBL" id="MCT1606196.1"/>
    </source>
</evidence>
<dbReference type="Proteomes" id="UP001205046">
    <property type="component" value="Unassembled WGS sequence"/>
</dbReference>
<organism evidence="2 3">
    <name type="scientific">Nesterenkonia massiliensis</name>
    <dbReference type="NCBI Taxonomy" id="1232429"/>
    <lineage>
        <taxon>Bacteria</taxon>
        <taxon>Bacillati</taxon>
        <taxon>Actinomycetota</taxon>
        <taxon>Actinomycetes</taxon>
        <taxon>Micrococcales</taxon>
        <taxon>Micrococcaceae</taxon>
        <taxon>Nesterenkonia</taxon>
    </lineage>
</organism>
<dbReference type="EMBL" id="JALXMO010000003">
    <property type="protein sequence ID" value="MCT1606196.1"/>
    <property type="molecule type" value="Genomic_DNA"/>
</dbReference>
<dbReference type="PRINTS" id="PR00368">
    <property type="entry name" value="FADPNR"/>
</dbReference>
<dbReference type="PANTHER" id="PTHR43539">
    <property type="entry name" value="FLAVIN-BINDING MONOOXYGENASE-LIKE PROTEIN (AFU_ORTHOLOGUE AFUA_4G09220)"/>
    <property type="match status" value="1"/>
</dbReference>
<reference evidence="2 3" key="1">
    <citation type="submission" date="2022-04" db="EMBL/GenBank/DDBJ databases">
        <title>Human microbiome associated bacterial genomes.</title>
        <authorList>
            <person name="Sandstrom S."/>
            <person name="Salamzade R."/>
            <person name="Kalan L.R."/>
        </authorList>
    </citation>
    <scope>NUCLEOTIDE SEQUENCE [LARGE SCALE GENOMIC DNA]</scope>
    <source>
        <strain evidence="3">p3-SID767</strain>
    </source>
</reference>
<keyword evidence="1" id="KW-0560">Oxidoreductase</keyword>
<name>A0ABT2HNE7_9MICC</name>
<protein>
    <submittedName>
        <fullName evidence="2">NAD(P)-binding domain-containing protein</fullName>
    </submittedName>
</protein>
<dbReference type="PANTHER" id="PTHR43539:SF78">
    <property type="entry name" value="FLAVIN-CONTAINING MONOOXYGENASE"/>
    <property type="match status" value="1"/>
</dbReference>
<dbReference type="RefSeq" id="WP_260072399.1">
    <property type="nucleotide sequence ID" value="NZ_JALXMO010000003.1"/>
</dbReference>
<evidence type="ECO:0000256" key="1">
    <source>
        <dbReference type="ARBA" id="ARBA00023002"/>
    </source>
</evidence>
<gene>
    <name evidence="2" type="ORF">M3B43_02410</name>
</gene>
<sequence>MNKQAHRVGVVVIGAGQAGLSAGYHLQRSGFRPAAQDAATPATQDPTEQQTFVMLDADAAPGGAWQHRWESLRMGTVNGIFDLPGMPKPPLDPKEPSRTAVPGYFAAFEARMRLPILRPVRVNSVFRADDDAAGELLVVTDQGSWRARAVINATGTWNNPLLPSYPGQESFTGTQLHTRDYSRAEDFSGKRVAVVGGGISAVQHLEEISLHAKTFWYTRREPVFNDADFRPEIEGRRTIERVTANAEAGNPPGSIVSYTGLIWTPGARAAHARGALDRRPMFTRIEPYGVREADGSFTSVDVILWATGFRPALKHLAPLQLVNSRGGVQVRGTQVVAEPRVHLIGFGPSQSTVGANRAGREAVRMLTSTSGPLAPSS</sequence>
<proteinExistence type="predicted"/>
<evidence type="ECO:0000313" key="3">
    <source>
        <dbReference type="Proteomes" id="UP001205046"/>
    </source>
</evidence>
<dbReference type="Pfam" id="PF13738">
    <property type="entry name" value="Pyr_redox_3"/>
    <property type="match status" value="1"/>
</dbReference>
<comment type="caution">
    <text evidence="2">The sequence shown here is derived from an EMBL/GenBank/DDBJ whole genome shotgun (WGS) entry which is preliminary data.</text>
</comment>